<accession>A0ABV9TTS8</accession>
<name>A0ABV9TTS8_9ACTN</name>
<keyword evidence="2" id="KW-1185">Reference proteome</keyword>
<dbReference type="Proteomes" id="UP001595872">
    <property type="component" value="Unassembled WGS sequence"/>
</dbReference>
<evidence type="ECO:0000313" key="1">
    <source>
        <dbReference type="EMBL" id="MFC4906926.1"/>
    </source>
</evidence>
<dbReference type="RefSeq" id="WP_378252667.1">
    <property type="nucleotide sequence ID" value="NZ_JBHSIT010000002.1"/>
</dbReference>
<dbReference type="EMBL" id="JBHSIT010000002">
    <property type="protein sequence ID" value="MFC4906926.1"/>
    <property type="molecule type" value="Genomic_DNA"/>
</dbReference>
<proteinExistence type="predicted"/>
<comment type="caution">
    <text evidence="1">The sequence shown here is derived from an EMBL/GenBank/DDBJ whole genome shotgun (WGS) entry which is preliminary data.</text>
</comment>
<sequence>MSADGSHLLVFPDGEHELVDPHLSEEQLAARYGLSKVVRMPEIELCTAIRLDGPLAGTTTHYAINQLGSQSGFALPPRRGGSTGTYELIKLASGDQPGELRFVELNGRSLTYPSPECGGPPA</sequence>
<organism evidence="1 2">
    <name type="scientific">Actinomadura gamaensis</name>
    <dbReference type="NCBI Taxonomy" id="1763541"/>
    <lineage>
        <taxon>Bacteria</taxon>
        <taxon>Bacillati</taxon>
        <taxon>Actinomycetota</taxon>
        <taxon>Actinomycetes</taxon>
        <taxon>Streptosporangiales</taxon>
        <taxon>Thermomonosporaceae</taxon>
        <taxon>Actinomadura</taxon>
    </lineage>
</organism>
<evidence type="ECO:0000313" key="2">
    <source>
        <dbReference type="Proteomes" id="UP001595872"/>
    </source>
</evidence>
<gene>
    <name evidence="1" type="ORF">ACFPCY_06330</name>
</gene>
<reference evidence="2" key="1">
    <citation type="journal article" date="2019" name="Int. J. Syst. Evol. Microbiol.">
        <title>The Global Catalogue of Microorganisms (GCM) 10K type strain sequencing project: providing services to taxonomists for standard genome sequencing and annotation.</title>
        <authorList>
            <consortium name="The Broad Institute Genomics Platform"/>
            <consortium name="The Broad Institute Genome Sequencing Center for Infectious Disease"/>
            <person name="Wu L."/>
            <person name="Ma J."/>
        </authorList>
    </citation>
    <scope>NUCLEOTIDE SEQUENCE [LARGE SCALE GENOMIC DNA]</scope>
    <source>
        <strain evidence="2">KLKA75</strain>
    </source>
</reference>
<protein>
    <submittedName>
        <fullName evidence="1">Uncharacterized protein</fullName>
    </submittedName>
</protein>